<dbReference type="PANTHER" id="PTHR10605:SF56">
    <property type="entry name" value="BIFUNCTIONAL HEPARAN SULFATE N-DEACETYLASE_N-SULFOTRANSFERASE"/>
    <property type="match status" value="1"/>
</dbReference>
<dbReference type="Pfam" id="PF13469">
    <property type="entry name" value="Sulfotransfer_3"/>
    <property type="match status" value="1"/>
</dbReference>
<dbReference type="InterPro" id="IPR037359">
    <property type="entry name" value="NST/OST"/>
</dbReference>
<dbReference type="RefSeq" id="WP_180287292.1">
    <property type="nucleotide sequence ID" value="NZ_AWWI01000022.1"/>
</dbReference>
<protein>
    <recommendedName>
        <fullName evidence="4">Sulfotransferase domain-containing protein</fullName>
    </recommendedName>
</protein>
<comment type="caution">
    <text evidence="2">The sequence shown here is derived from an EMBL/GenBank/DDBJ whole genome shotgun (WGS) entry which is preliminary data.</text>
</comment>
<gene>
    <name evidence="2" type="ORF">P775_02700</name>
</gene>
<dbReference type="PANTHER" id="PTHR10605">
    <property type="entry name" value="HEPARAN SULFATE SULFOTRANSFERASE"/>
    <property type="match status" value="1"/>
</dbReference>
<dbReference type="EMBL" id="AWWI01000022">
    <property type="protein sequence ID" value="PIL21766.1"/>
    <property type="molecule type" value="Genomic_DNA"/>
</dbReference>
<dbReference type="Gene3D" id="3.40.50.300">
    <property type="entry name" value="P-loop containing nucleotide triphosphate hydrolases"/>
    <property type="match status" value="1"/>
</dbReference>
<sequence>MNTGKANLFLCSAPRSGSTQLAAWLDTHPEIALSPIKEPNYFAAQDFDENYVRRIHLNDVEPRKYVDSKSTKPYQFAIFREAAHYDYLFSGLSARWRLDASTTYLQSDDAPQKIFSYNPEAIVVVLTRHPLERAVSHYRLAHRTGRTRKTLSEQIATELHGSIENEAKFLLRLSKYKAALARYRTTFPAENLIEIRFEEVIANPHAALATLAERLSIDIDHLDLGREKRNAGDAPIFPKLNAWAMSSGFKPLVGRILSPEMKDSLRKFLFHKGGTDKIQEKDRAALADALADEIAAYEAAGA</sequence>
<evidence type="ECO:0008006" key="4">
    <source>
        <dbReference type="Google" id="ProtNLM"/>
    </source>
</evidence>
<dbReference type="AlphaFoldDB" id="A0A2G8RJI4"/>
<keyword evidence="3" id="KW-1185">Reference proteome</keyword>
<keyword evidence="1" id="KW-0808">Transferase</keyword>
<dbReference type="Proteomes" id="UP000231259">
    <property type="component" value="Unassembled WGS sequence"/>
</dbReference>
<evidence type="ECO:0000313" key="3">
    <source>
        <dbReference type="Proteomes" id="UP000231259"/>
    </source>
</evidence>
<evidence type="ECO:0000313" key="2">
    <source>
        <dbReference type="EMBL" id="PIL21766.1"/>
    </source>
</evidence>
<dbReference type="SUPFAM" id="SSF52540">
    <property type="entry name" value="P-loop containing nucleoside triphosphate hydrolases"/>
    <property type="match status" value="1"/>
</dbReference>
<evidence type="ECO:0000256" key="1">
    <source>
        <dbReference type="ARBA" id="ARBA00022679"/>
    </source>
</evidence>
<organism evidence="2 3">
    <name type="scientific">Puniceibacterium antarcticum</name>
    <dbReference type="NCBI Taxonomy" id="1206336"/>
    <lineage>
        <taxon>Bacteria</taxon>
        <taxon>Pseudomonadati</taxon>
        <taxon>Pseudomonadota</taxon>
        <taxon>Alphaproteobacteria</taxon>
        <taxon>Rhodobacterales</taxon>
        <taxon>Paracoccaceae</taxon>
        <taxon>Puniceibacterium</taxon>
    </lineage>
</organism>
<name>A0A2G8RJI4_9RHOB</name>
<reference evidence="2 3" key="1">
    <citation type="submission" date="2013-09" db="EMBL/GenBank/DDBJ databases">
        <title>Genome sequencing of Phaeobacter antarcticus sp. nov. SM1211.</title>
        <authorList>
            <person name="Zhang X.-Y."/>
            <person name="Liu C."/>
            <person name="Chen X.-L."/>
            <person name="Xie B.-B."/>
            <person name="Qin Q.-L."/>
            <person name="Rong J.-C."/>
            <person name="Zhang Y.-Z."/>
        </authorList>
    </citation>
    <scope>NUCLEOTIDE SEQUENCE [LARGE SCALE GENOMIC DNA]</scope>
    <source>
        <strain evidence="2 3">SM1211</strain>
    </source>
</reference>
<dbReference type="InterPro" id="IPR027417">
    <property type="entry name" value="P-loop_NTPase"/>
</dbReference>
<dbReference type="GO" id="GO:0008146">
    <property type="term" value="F:sulfotransferase activity"/>
    <property type="evidence" value="ECO:0007669"/>
    <property type="project" value="InterPro"/>
</dbReference>
<proteinExistence type="predicted"/>
<accession>A0A2G8RJI4</accession>